<evidence type="ECO:0000256" key="1">
    <source>
        <dbReference type="SAM" id="Phobius"/>
    </source>
</evidence>
<gene>
    <name evidence="3" type="ORF">ACE5IX_18525</name>
</gene>
<keyword evidence="1" id="KW-0812">Transmembrane</keyword>
<protein>
    <submittedName>
        <fullName evidence="3">AMP-dependent synthetase/ligase</fullName>
    </submittedName>
</protein>
<dbReference type="PANTHER" id="PTHR43813:SF1">
    <property type="entry name" value="ACYL-ACTIVATING ENZYME 16, CHLOROPLASTIC-RELATED"/>
    <property type="match status" value="1"/>
</dbReference>
<dbReference type="PROSITE" id="PS00455">
    <property type="entry name" value="AMP_BINDING"/>
    <property type="match status" value="1"/>
</dbReference>
<keyword evidence="1" id="KW-1133">Transmembrane helix</keyword>
<dbReference type="Pfam" id="PF23562">
    <property type="entry name" value="AMP-binding_C_3"/>
    <property type="match status" value="1"/>
</dbReference>
<evidence type="ECO:0000313" key="3">
    <source>
        <dbReference type="EMBL" id="MFB5738519.1"/>
    </source>
</evidence>
<name>A0ABV5BVY4_9LEPT</name>
<reference evidence="3 4" key="1">
    <citation type="submission" date="2024-09" db="EMBL/GenBank/DDBJ databases">
        <title>Taxonomic and Genotyping Characterization of Leptospira Strains isolated from Multiple Sources in Colombia highlights the importance of intermediate species.</title>
        <authorList>
            <person name="Torres Higuera L."/>
            <person name="Rojas Tapias D."/>
            <person name="Jimenez Velasquez S."/>
            <person name="Renjifo Ibanez C."/>
        </authorList>
    </citation>
    <scope>NUCLEOTIDE SEQUENCE [LARGE SCALE GENOMIC DNA]</scope>
    <source>
        <strain evidence="3 4">Lep080</strain>
    </source>
</reference>
<evidence type="ECO:0000259" key="2">
    <source>
        <dbReference type="Pfam" id="PF00501"/>
    </source>
</evidence>
<sequence>MENLAQLFQESSSKFGARKAFRYKGLEQEPSFITYKELYESGISLAEALIEFGLERMENVAVFSDNRVEWMIVDYAIVLSGGVSVPRGSDITASEIIYIINHSGSKIIFAENPRVLEKISKLKQDIDHEITVVSMDSVPDQNNTLNLQNWIERGRELRRFGFQKADERISALRPDDVFTIIYTSGTTGQPKGVQLTHSNMIFQVRSVVPILKIDAEDRAISILPIWHIFERCMEYCFLSVGGTTCYSNISDLKQNLMEFKPTFFGAAPRVWEMICNGILARISDRERVSGLERFLFKLAYFYSEKANGAKHFLLGNELDLNGRSIFKTIGRSIRVLFDYLVCGPFTLSSFAFASVCIYISTNASWEIELPLLAISGIGLFLNSFMLDRLVLAKLRKNVVGGCLKTSVSGGGALPNRVDKILNHLGIRLLEGYGMTETSPVISLRRIDKFVIGSVGHVLPGTKLQIRSENNEVLSEIDEHGKLIYGKPGRKGIVFASGPHIMKGYYRNPETTDQTLVEGWMNTGDIGILSFNHALTLTGRTKETIVLRGGENVEPVPIEISLQSSKYISQCMVIGQDQKNLGAIIVPNFESLMQWAKENHFSIHSKEELLQKKQVLELYRSEIKSLNNAKRGFKSFEQVTPFFLITKPFEVGEELTNLLKMKRTVIAEKYKDRIEDLYRSGEMSKV</sequence>
<organism evidence="3 4">
    <name type="scientific">Leptospira wolffii</name>
    <dbReference type="NCBI Taxonomy" id="409998"/>
    <lineage>
        <taxon>Bacteria</taxon>
        <taxon>Pseudomonadati</taxon>
        <taxon>Spirochaetota</taxon>
        <taxon>Spirochaetia</taxon>
        <taxon>Leptospirales</taxon>
        <taxon>Leptospiraceae</taxon>
        <taxon>Leptospira</taxon>
    </lineage>
</organism>
<accession>A0ABV5BVY4</accession>
<dbReference type="SUPFAM" id="SSF56801">
    <property type="entry name" value="Acetyl-CoA synthetase-like"/>
    <property type="match status" value="1"/>
</dbReference>
<feature type="transmembrane region" description="Helical" evidence="1">
    <location>
        <begin position="367"/>
        <end position="386"/>
    </location>
</feature>
<comment type="caution">
    <text evidence="3">The sequence shown here is derived from an EMBL/GenBank/DDBJ whole genome shotgun (WGS) entry which is preliminary data.</text>
</comment>
<dbReference type="RefSeq" id="WP_375517717.1">
    <property type="nucleotide sequence ID" value="NZ_JBHILI010000010.1"/>
</dbReference>
<dbReference type="PANTHER" id="PTHR43813">
    <property type="entry name" value="ACYL-ACTIVATING ENZYME 16, CHLOROPLASTIC-RELATED"/>
    <property type="match status" value="1"/>
</dbReference>
<proteinExistence type="predicted"/>
<dbReference type="InterPro" id="IPR000873">
    <property type="entry name" value="AMP-dep_synth/lig_dom"/>
</dbReference>
<feature type="domain" description="AMP-dependent synthetase/ligase" evidence="2">
    <location>
        <begin position="8"/>
        <end position="505"/>
    </location>
</feature>
<dbReference type="Pfam" id="PF00501">
    <property type="entry name" value="AMP-binding"/>
    <property type="match status" value="1"/>
</dbReference>
<dbReference type="Gene3D" id="3.40.50.12780">
    <property type="entry name" value="N-terminal domain of ligase-like"/>
    <property type="match status" value="2"/>
</dbReference>
<dbReference type="InterPro" id="IPR020845">
    <property type="entry name" value="AMP-binding_CS"/>
</dbReference>
<dbReference type="Proteomes" id="UP001580391">
    <property type="component" value="Unassembled WGS sequence"/>
</dbReference>
<dbReference type="EMBL" id="JBHILJ010000017">
    <property type="protein sequence ID" value="MFB5738519.1"/>
    <property type="molecule type" value="Genomic_DNA"/>
</dbReference>
<evidence type="ECO:0000313" key="4">
    <source>
        <dbReference type="Proteomes" id="UP001580391"/>
    </source>
</evidence>
<dbReference type="InterPro" id="IPR052987">
    <property type="entry name" value="Chloroplast_AMP-bd_Enzymes"/>
</dbReference>
<dbReference type="InterPro" id="IPR042099">
    <property type="entry name" value="ANL_N_sf"/>
</dbReference>
<keyword evidence="1" id="KW-0472">Membrane</keyword>
<feature type="transmembrane region" description="Helical" evidence="1">
    <location>
        <begin position="336"/>
        <end position="361"/>
    </location>
</feature>
<keyword evidence="4" id="KW-1185">Reference proteome</keyword>